<dbReference type="PIRSF" id="PIRSF000535">
    <property type="entry name" value="1PFK/6PFK/LacC"/>
    <property type="match status" value="1"/>
</dbReference>
<evidence type="ECO:0000256" key="2">
    <source>
        <dbReference type="ARBA" id="ARBA00012131"/>
    </source>
</evidence>
<comment type="catalytic activity">
    <reaction evidence="9 11">
        <text>beta-D-fructose 1-phosphate + ATP = beta-D-fructose 1,6-bisphosphate + ADP + H(+)</text>
        <dbReference type="Rhea" id="RHEA:14213"/>
        <dbReference type="ChEBI" id="CHEBI:15378"/>
        <dbReference type="ChEBI" id="CHEBI:30616"/>
        <dbReference type="ChEBI" id="CHEBI:32966"/>
        <dbReference type="ChEBI" id="CHEBI:138881"/>
        <dbReference type="ChEBI" id="CHEBI:456216"/>
        <dbReference type="EC" id="2.7.1.56"/>
    </reaction>
</comment>
<keyword evidence="4 10" id="KW-0808">Transferase</keyword>
<dbReference type="CDD" id="cd01164">
    <property type="entry name" value="FruK_PfkB_like"/>
    <property type="match status" value="1"/>
</dbReference>
<comment type="function">
    <text evidence="11">Catalyzes the ATP-dependent phosphorylation of fructose-l-phosphate to fructose-l,6-bisphosphate.</text>
</comment>
<gene>
    <name evidence="14" type="primary">pfkB</name>
    <name evidence="13" type="ORF">J5A53_09745</name>
    <name evidence="14" type="ORF">NCTC12967_01162</name>
</gene>
<keyword evidence="15" id="KW-1185">Reference proteome</keyword>
<evidence type="ECO:0000256" key="1">
    <source>
        <dbReference type="ARBA" id="ARBA00010688"/>
    </source>
</evidence>
<dbReference type="PROSITE" id="PS00584">
    <property type="entry name" value="PFKB_KINASES_2"/>
    <property type="match status" value="1"/>
</dbReference>
<dbReference type="Proteomes" id="UP000677180">
    <property type="component" value="Chromosome"/>
</dbReference>
<dbReference type="NCBIfam" id="TIGR03828">
    <property type="entry name" value="pfkB"/>
    <property type="match status" value="1"/>
</dbReference>
<dbReference type="EC" id="2.7.1.56" evidence="2 11"/>
<dbReference type="GO" id="GO:0005829">
    <property type="term" value="C:cytosol"/>
    <property type="evidence" value="ECO:0007669"/>
    <property type="project" value="TreeGrafter"/>
</dbReference>
<dbReference type="OMA" id="KPYMIKP"/>
<dbReference type="GO" id="GO:0016052">
    <property type="term" value="P:carbohydrate catabolic process"/>
    <property type="evidence" value="ECO:0007669"/>
    <property type="project" value="UniProtKB-ARBA"/>
</dbReference>
<reference evidence="13" key="2">
    <citation type="submission" date="2021-03" db="EMBL/GenBank/DDBJ databases">
        <title>Human Oral Microbial Genomes.</title>
        <authorList>
            <person name="Johnston C.D."/>
            <person name="Chen T."/>
            <person name="Dewhirst F.E."/>
        </authorList>
    </citation>
    <scope>NUCLEOTIDE SEQUENCE</scope>
    <source>
        <strain evidence="13">F0714</strain>
    </source>
</reference>
<evidence type="ECO:0000256" key="6">
    <source>
        <dbReference type="ARBA" id="ARBA00022777"/>
    </source>
</evidence>
<dbReference type="PANTHER" id="PTHR46566:SF5">
    <property type="entry name" value="1-PHOSPHOFRUCTOKINASE"/>
    <property type="match status" value="1"/>
</dbReference>
<dbReference type="InterPro" id="IPR011611">
    <property type="entry name" value="PfkB_dom"/>
</dbReference>
<dbReference type="Pfam" id="PF00294">
    <property type="entry name" value="PfkB"/>
    <property type="match status" value="1"/>
</dbReference>
<sequence length="309" mass="30977">MIVTLTPNPSIDRTVLVENLLPGEVNRAVSSRIDPGGKGVNVAHALIRNGHPARAVLPLGGPDGELLARLLQNAGVPFDAVPIAGTTRTNIAIVDPAGVTTKVNEPGPELSPDEVERLGKAVDGATGPVVLCGSLPPGTDDSFLAGMIARHPGRVAVDTSGAPLAAAVAAKPWLIKPNREELSELTGRELPTLRAVVDSARELIAGGIGVVVVSLGSDGALWVDSDDIHHARATVTGPRSTVGAGDCLLAGVLSALTAGGDPATALNRGVAWGAAAVALPGSAVPGPEDIAAVAVTSTPEPDLNTVLTG</sequence>
<evidence type="ECO:0000313" key="14">
    <source>
        <dbReference type="EMBL" id="VEH69882.1"/>
    </source>
</evidence>
<dbReference type="OrthoDB" id="9801219at2"/>
<keyword evidence="5 11" id="KW-0547">Nucleotide-binding</keyword>
<evidence type="ECO:0000256" key="3">
    <source>
        <dbReference type="ARBA" id="ARBA00013596"/>
    </source>
</evidence>
<evidence type="ECO:0000256" key="11">
    <source>
        <dbReference type="RuleBase" id="RU369061"/>
    </source>
</evidence>
<dbReference type="Proteomes" id="UP000273044">
    <property type="component" value="Chromosome"/>
</dbReference>
<evidence type="ECO:0000256" key="10">
    <source>
        <dbReference type="PIRNR" id="PIRNR000535"/>
    </source>
</evidence>
<reference evidence="14 15" key="1">
    <citation type="submission" date="2018-12" db="EMBL/GenBank/DDBJ databases">
        <authorList>
            <consortium name="Pathogen Informatics"/>
        </authorList>
    </citation>
    <scope>NUCLEOTIDE SEQUENCE [LARGE SCALE GENOMIC DNA]</scope>
    <source>
        <strain evidence="14 15">NCTC12967</strain>
    </source>
</reference>
<evidence type="ECO:0000313" key="13">
    <source>
        <dbReference type="EMBL" id="QUC10092.1"/>
    </source>
</evidence>
<feature type="domain" description="Carbohydrate kinase PfkB" evidence="12">
    <location>
        <begin position="11"/>
        <end position="285"/>
    </location>
</feature>
<evidence type="ECO:0000256" key="9">
    <source>
        <dbReference type="ARBA" id="ARBA00047745"/>
    </source>
</evidence>
<dbReference type="EMBL" id="LR134406">
    <property type="protein sequence ID" value="VEH69882.1"/>
    <property type="molecule type" value="Genomic_DNA"/>
</dbReference>
<evidence type="ECO:0000256" key="5">
    <source>
        <dbReference type="ARBA" id="ARBA00022741"/>
    </source>
</evidence>
<evidence type="ECO:0000256" key="8">
    <source>
        <dbReference type="ARBA" id="ARBA00032802"/>
    </source>
</evidence>
<dbReference type="GO" id="GO:0005524">
    <property type="term" value="F:ATP binding"/>
    <property type="evidence" value="ECO:0007669"/>
    <property type="project" value="UniProtKB-UniRule"/>
</dbReference>
<dbReference type="PANTHER" id="PTHR46566">
    <property type="entry name" value="1-PHOSPHOFRUCTOKINASE-RELATED"/>
    <property type="match status" value="1"/>
</dbReference>
<dbReference type="InterPro" id="IPR029056">
    <property type="entry name" value="Ribokinase-like"/>
</dbReference>
<dbReference type="AlphaFoldDB" id="A0A3N4D4F4"/>
<dbReference type="GO" id="GO:0044281">
    <property type="term" value="P:small molecule metabolic process"/>
    <property type="evidence" value="ECO:0007669"/>
    <property type="project" value="UniProtKB-ARBA"/>
</dbReference>
<keyword evidence="6 11" id="KW-0418">Kinase</keyword>
<comment type="similarity">
    <text evidence="1 11">Belongs to the carbohydrate kinase PfkB family.</text>
</comment>
<name>A0A3N4D4F4_9ACTN</name>
<dbReference type="NCBIfam" id="TIGR03168">
    <property type="entry name" value="1-PFK"/>
    <property type="match status" value="1"/>
</dbReference>
<dbReference type="InterPro" id="IPR022463">
    <property type="entry name" value="1-PFruKinase"/>
</dbReference>
<dbReference type="EMBL" id="CP072385">
    <property type="protein sequence ID" value="QUC10092.1"/>
    <property type="molecule type" value="Genomic_DNA"/>
</dbReference>
<dbReference type="GeneID" id="64406641"/>
<dbReference type="Gene3D" id="3.40.1190.20">
    <property type="match status" value="1"/>
</dbReference>
<dbReference type="InterPro" id="IPR017583">
    <property type="entry name" value="Tagatose/fructose_Pkinase"/>
</dbReference>
<dbReference type="RefSeq" id="WP_014846271.1">
    <property type="nucleotide sequence ID" value="NZ_CAUVFX010000004.1"/>
</dbReference>
<dbReference type="GO" id="GO:0008662">
    <property type="term" value="F:1-phosphofructokinase activity"/>
    <property type="evidence" value="ECO:0007669"/>
    <property type="project" value="UniProtKB-UniRule"/>
</dbReference>
<evidence type="ECO:0000259" key="12">
    <source>
        <dbReference type="Pfam" id="PF00294"/>
    </source>
</evidence>
<accession>A0A3N4D4F4</accession>
<dbReference type="InterPro" id="IPR002173">
    <property type="entry name" value="Carboh/pur_kinase_PfkB_CS"/>
</dbReference>
<evidence type="ECO:0000256" key="4">
    <source>
        <dbReference type="ARBA" id="ARBA00022679"/>
    </source>
</evidence>
<organism evidence="14 15">
    <name type="scientific">Arachnia propionica</name>
    <dbReference type="NCBI Taxonomy" id="1750"/>
    <lineage>
        <taxon>Bacteria</taxon>
        <taxon>Bacillati</taxon>
        <taxon>Actinomycetota</taxon>
        <taxon>Actinomycetes</taxon>
        <taxon>Propionibacteriales</taxon>
        <taxon>Propionibacteriaceae</taxon>
        <taxon>Arachnia</taxon>
    </lineage>
</organism>
<dbReference type="FunFam" id="3.40.1190.20:FF:000001">
    <property type="entry name" value="Phosphofructokinase"/>
    <property type="match status" value="1"/>
</dbReference>
<dbReference type="SUPFAM" id="SSF53613">
    <property type="entry name" value="Ribokinase-like"/>
    <property type="match status" value="1"/>
</dbReference>
<proteinExistence type="inferred from homology"/>
<evidence type="ECO:0000313" key="15">
    <source>
        <dbReference type="Proteomes" id="UP000273044"/>
    </source>
</evidence>
<evidence type="ECO:0000256" key="7">
    <source>
        <dbReference type="ARBA" id="ARBA00022840"/>
    </source>
</evidence>
<keyword evidence="7 11" id="KW-0067">ATP-binding</keyword>
<protein>
    <recommendedName>
        <fullName evidence="3 11">1-phosphofructokinase</fullName>
        <shortName evidence="11">Fru1PK</shortName>
        <ecNumber evidence="2 11">2.7.1.56</ecNumber>
    </recommendedName>
    <alternativeName>
        <fullName evidence="8 11">Fructose 1-phosphate kinase</fullName>
    </alternativeName>
</protein>